<dbReference type="eggNOG" id="KOG3195">
    <property type="taxonomic scope" value="Eukaryota"/>
</dbReference>
<feature type="transmembrane region" description="Helical" evidence="6">
    <location>
        <begin position="106"/>
        <end position="126"/>
    </location>
</feature>
<dbReference type="Proteomes" id="UP000002009">
    <property type="component" value="Chromosome 15"/>
</dbReference>
<keyword evidence="4 6" id="KW-1133">Transmembrane helix</keyword>
<dbReference type="GO" id="GO:0016192">
    <property type="term" value="P:vesicle-mediated transport"/>
    <property type="evidence" value="ECO:0007669"/>
    <property type="project" value="TreeGrafter"/>
</dbReference>
<keyword evidence="5 6" id="KW-0472">Membrane</keyword>
<dbReference type="RefSeq" id="XP_002506582.1">
    <property type="nucleotide sequence ID" value="XM_002506536.1"/>
</dbReference>
<evidence type="ECO:0000256" key="5">
    <source>
        <dbReference type="ARBA" id="ARBA00023136"/>
    </source>
</evidence>
<evidence type="ECO:0000256" key="6">
    <source>
        <dbReference type="RuleBase" id="RU361206"/>
    </source>
</evidence>
<reference evidence="7 8" key="1">
    <citation type="journal article" date="2009" name="Science">
        <title>Green evolution and dynamic adaptations revealed by genomes of the marine picoeukaryotes Micromonas.</title>
        <authorList>
            <person name="Worden A.Z."/>
            <person name="Lee J.H."/>
            <person name="Mock T."/>
            <person name="Rouze P."/>
            <person name="Simmons M.P."/>
            <person name="Aerts A.L."/>
            <person name="Allen A.E."/>
            <person name="Cuvelier M.L."/>
            <person name="Derelle E."/>
            <person name="Everett M.V."/>
            <person name="Foulon E."/>
            <person name="Grimwood J."/>
            <person name="Gundlach H."/>
            <person name="Henrissat B."/>
            <person name="Napoli C."/>
            <person name="McDonald S.M."/>
            <person name="Parker M.S."/>
            <person name="Rombauts S."/>
            <person name="Salamov A."/>
            <person name="Von Dassow P."/>
            <person name="Badger J.H."/>
            <person name="Coutinho P.M."/>
            <person name="Demir E."/>
            <person name="Dubchak I."/>
            <person name="Gentemann C."/>
            <person name="Eikrem W."/>
            <person name="Gready J.E."/>
            <person name="John U."/>
            <person name="Lanier W."/>
            <person name="Lindquist E.A."/>
            <person name="Lucas S."/>
            <person name="Mayer K.F."/>
            <person name="Moreau H."/>
            <person name="Not F."/>
            <person name="Otillar R."/>
            <person name="Panaud O."/>
            <person name="Pangilinan J."/>
            <person name="Paulsen I."/>
            <person name="Piegu B."/>
            <person name="Poliakov A."/>
            <person name="Robbens S."/>
            <person name="Schmutz J."/>
            <person name="Toulza E."/>
            <person name="Wyss T."/>
            <person name="Zelensky A."/>
            <person name="Zhou K."/>
            <person name="Armbrust E.V."/>
            <person name="Bhattacharya D."/>
            <person name="Goodenough U.W."/>
            <person name="Van de Peer Y."/>
            <person name="Grigoriev I.V."/>
        </authorList>
    </citation>
    <scope>NUCLEOTIDE SEQUENCE [LARGE SCALE GENOMIC DNA]</scope>
    <source>
        <strain evidence="8">RCC299 / NOUM17</strain>
    </source>
</reference>
<dbReference type="PANTHER" id="PTHR13019">
    <property type="entry name" value="GOLGI APPARATUS MEMBRANE PROTEIN TVP23"/>
    <property type="match status" value="1"/>
</dbReference>
<dbReference type="GO" id="GO:0009306">
    <property type="term" value="P:protein secretion"/>
    <property type="evidence" value="ECO:0007669"/>
    <property type="project" value="TreeGrafter"/>
</dbReference>
<sequence length="179" mass="20702">MAAPEAPDPGRPLPNPGTTFFHVFFKVTSLLYFFTCTWWSTHYAIQFVGTIVLCAFDFWWTKNVSGRFMVGMRYWQMIDENNKEEWRFEHRDAEGMARVHPAESKIFWYALYGTPPAWFLLLFMELARFNLDYAMMCGISLSMCSFNAYGYTKCSKDAQAAISTFATRTLLSSVVHALV</sequence>
<evidence type="ECO:0000313" key="7">
    <source>
        <dbReference type="EMBL" id="ACO67840.1"/>
    </source>
</evidence>
<dbReference type="KEGG" id="mis:MICPUN_88542"/>
<dbReference type="STRING" id="296587.C1EID2"/>
<dbReference type="OMA" id="KMIWWID"/>
<organism evidence="7 8">
    <name type="scientific">Micromonas commoda (strain RCC299 / NOUM17 / CCMP2709)</name>
    <name type="common">Picoplanktonic green alga</name>
    <dbReference type="NCBI Taxonomy" id="296587"/>
    <lineage>
        <taxon>Eukaryota</taxon>
        <taxon>Viridiplantae</taxon>
        <taxon>Chlorophyta</taxon>
        <taxon>Mamiellophyceae</taxon>
        <taxon>Mamiellales</taxon>
        <taxon>Mamiellaceae</taxon>
        <taxon>Micromonas</taxon>
    </lineage>
</organism>
<evidence type="ECO:0000256" key="1">
    <source>
        <dbReference type="ARBA" id="ARBA00004141"/>
    </source>
</evidence>
<comment type="function">
    <text evidence="6">Golgi membrane protein involved in vesicular trafficking.</text>
</comment>
<dbReference type="Pfam" id="PF05832">
    <property type="entry name" value="DUF846"/>
    <property type="match status" value="1"/>
</dbReference>
<keyword evidence="6" id="KW-0333">Golgi apparatus</keyword>
<accession>C1EID2</accession>
<name>C1EID2_MICCC</name>
<dbReference type="GeneID" id="8249334"/>
<keyword evidence="3 6" id="KW-0812">Transmembrane</keyword>
<dbReference type="EMBL" id="CP001333">
    <property type="protein sequence ID" value="ACO67840.1"/>
    <property type="molecule type" value="Genomic_DNA"/>
</dbReference>
<proteinExistence type="inferred from homology"/>
<evidence type="ECO:0000256" key="2">
    <source>
        <dbReference type="ARBA" id="ARBA00005467"/>
    </source>
</evidence>
<comment type="similarity">
    <text evidence="2 6">Belongs to the TVP23 family.</text>
</comment>
<gene>
    <name evidence="7" type="ORF">MICPUN_88542</name>
</gene>
<dbReference type="InterPro" id="IPR008564">
    <property type="entry name" value="TVP23-like"/>
</dbReference>
<comment type="subcellular location">
    <subcellularLocation>
        <location evidence="6">Golgi apparatus membrane</location>
        <topology evidence="6">Multi-pass membrane protein</topology>
    </subcellularLocation>
    <subcellularLocation>
        <location evidence="1">Membrane</location>
        <topology evidence="1">Multi-pass membrane protein</topology>
    </subcellularLocation>
</comment>
<dbReference type="PANTHER" id="PTHR13019:SF7">
    <property type="entry name" value="GOLGI APPARATUS MEMBRANE PROTEIN TVP23"/>
    <property type="match status" value="1"/>
</dbReference>
<dbReference type="InParanoid" id="C1EID2"/>
<evidence type="ECO:0000256" key="4">
    <source>
        <dbReference type="ARBA" id="ARBA00022989"/>
    </source>
</evidence>
<dbReference type="FunCoup" id="C1EID2">
    <property type="interactions" value="1486"/>
</dbReference>
<dbReference type="AlphaFoldDB" id="C1EID2"/>
<dbReference type="GO" id="GO:0000139">
    <property type="term" value="C:Golgi membrane"/>
    <property type="evidence" value="ECO:0007669"/>
    <property type="project" value="UniProtKB-SubCell"/>
</dbReference>
<evidence type="ECO:0000313" key="8">
    <source>
        <dbReference type="Proteomes" id="UP000002009"/>
    </source>
</evidence>
<keyword evidence="8" id="KW-1185">Reference proteome</keyword>
<feature type="transmembrane region" description="Helical" evidence="6">
    <location>
        <begin position="43"/>
        <end position="60"/>
    </location>
</feature>
<evidence type="ECO:0000256" key="3">
    <source>
        <dbReference type="ARBA" id="ARBA00022692"/>
    </source>
</evidence>
<dbReference type="OrthoDB" id="2151161at2759"/>
<protein>
    <recommendedName>
        <fullName evidence="6">Golgi apparatus membrane protein TVP23</fullName>
    </recommendedName>
</protein>